<name>G3B8E1_CANTC</name>
<dbReference type="InterPro" id="IPR050360">
    <property type="entry name" value="MFS_Sugar_Transporters"/>
</dbReference>
<comment type="subcellular location">
    <subcellularLocation>
        <location evidence="1">Membrane</location>
        <topology evidence="1">Multi-pass membrane protein</topology>
    </subcellularLocation>
</comment>
<evidence type="ECO:0000256" key="9">
    <source>
        <dbReference type="SAM" id="Phobius"/>
    </source>
</evidence>
<dbReference type="InterPro" id="IPR020846">
    <property type="entry name" value="MFS_dom"/>
</dbReference>
<feature type="region of interest" description="Disordered" evidence="8">
    <location>
        <begin position="527"/>
        <end position="550"/>
    </location>
</feature>
<dbReference type="CDD" id="cd17356">
    <property type="entry name" value="MFS_HXT"/>
    <property type="match status" value="1"/>
</dbReference>
<dbReference type="PROSITE" id="PS00216">
    <property type="entry name" value="SUGAR_TRANSPORT_1"/>
    <property type="match status" value="2"/>
</dbReference>
<evidence type="ECO:0000256" key="2">
    <source>
        <dbReference type="ARBA" id="ARBA00010992"/>
    </source>
</evidence>
<reference evidence="11 12" key="1">
    <citation type="journal article" date="2011" name="Proc. Natl. Acad. Sci. U.S.A.">
        <title>Comparative genomics of xylose-fermenting fungi for enhanced biofuel production.</title>
        <authorList>
            <person name="Wohlbach D.J."/>
            <person name="Kuo A."/>
            <person name="Sato T.K."/>
            <person name="Potts K.M."/>
            <person name="Salamov A.A."/>
            <person name="LaButti K.M."/>
            <person name="Sun H."/>
            <person name="Clum A."/>
            <person name="Pangilinan J.L."/>
            <person name="Lindquist E.A."/>
            <person name="Lucas S."/>
            <person name="Lapidus A."/>
            <person name="Jin M."/>
            <person name="Gunawan C."/>
            <person name="Balan V."/>
            <person name="Dale B.E."/>
            <person name="Jeffries T.W."/>
            <person name="Zinkel R."/>
            <person name="Barry K.W."/>
            <person name="Grigoriev I.V."/>
            <person name="Gasch A.P."/>
        </authorList>
    </citation>
    <scope>NUCLEOTIDE SEQUENCE [LARGE SCALE GENOMIC DNA]</scope>
    <source>
        <strain evidence="12">ATCC 10573 / BCRC 21748 / CBS 615 / JCM 9827 / NBRC 10315 / NRRL Y-1498 / VKM Y-70</strain>
    </source>
</reference>
<dbReference type="InterPro" id="IPR036259">
    <property type="entry name" value="MFS_trans_sf"/>
</dbReference>
<proteinExistence type="inferred from homology"/>
<comment type="similarity">
    <text evidence="2 7">Belongs to the major facilitator superfamily. Sugar transporter (TC 2.A.1.1) family.</text>
</comment>
<dbReference type="FunFam" id="1.20.1250.20:FF:000026">
    <property type="entry name" value="MFS quinate transporter QutD"/>
    <property type="match status" value="1"/>
</dbReference>
<dbReference type="GO" id="GO:0016020">
    <property type="term" value="C:membrane"/>
    <property type="evidence" value="ECO:0007669"/>
    <property type="project" value="UniProtKB-SubCell"/>
</dbReference>
<dbReference type="AlphaFoldDB" id="G3B8E1"/>
<feature type="transmembrane region" description="Helical" evidence="9">
    <location>
        <begin position="188"/>
        <end position="208"/>
    </location>
</feature>
<feature type="domain" description="Major facilitator superfamily (MFS) profile" evidence="10">
    <location>
        <begin position="30"/>
        <end position="482"/>
    </location>
</feature>
<feature type="transmembrane region" description="Helical" evidence="9">
    <location>
        <begin position="126"/>
        <end position="143"/>
    </location>
</feature>
<accession>G3B8E1</accession>
<protein>
    <recommendedName>
        <fullName evidence="10">Major facilitator superfamily (MFS) profile domain-containing protein</fullName>
    </recommendedName>
</protein>
<dbReference type="HOGENOM" id="CLU_001265_30_12_1"/>
<evidence type="ECO:0000256" key="4">
    <source>
        <dbReference type="ARBA" id="ARBA00022692"/>
    </source>
</evidence>
<keyword evidence="4 9" id="KW-0812">Transmembrane</keyword>
<dbReference type="InterPro" id="IPR005829">
    <property type="entry name" value="Sugar_transporter_CS"/>
</dbReference>
<keyword evidence="6 9" id="KW-0472">Membrane</keyword>
<dbReference type="Proteomes" id="UP000000707">
    <property type="component" value="Unassembled WGS sequence"/>
</dbReference>
<dbReference type="PROSITE" id="PS00217">
    <property type="entry name" value="SUGAR_TRANSPORT_2"/>
    <property type="match status" value="1"/>
</dbReference>
<dbReference type="PROSITE" id="PS50850">
    <property type="entry name" value="MFS"/>
    <property type="match status" value="1"/>
</dbReference>
<dbReference type="Pfam" id="PF00083">
    <property type="entry name" value="Sugar_tr"/>
    <property type="match status" value="1"/>
</dbReference>
<evidence type="ECO:0000313" key="12">
    <source>
        <dbReference type="Proteomes" id="UP000000707"/>
    </source>
</evidence>
<dbReference type="GeneID" id="18246041"/>
<dbReference type="PANTHER" id="PTHR48022:SF7">
    <property type="entry name" value="MAJOR FACILITATOR SUPERFAMILY (MFS) PROFILE DOMAIN-CONTAINING PROTEIN-RELATED"/>
    <property type="match status" value="1"/>
</dbReference>
<dbReference type="PANTHER" id="PTHR48022">
    <property type="entry name" value="PLASTIDIC GLUCOSE TRANSPORTER 4"/>
    <property type="match status" value="1"/>
</dbReference>
<dbReference type="InterPro" id="IPR005828">
    <property type="entry name" value="MFS_sugar_transport-like"/>
</dbReference>
<evidence type="ECO:0000256" key="1">
    <source>
        <dbReference type="ARBA" id="ARBA00004141"/>
    </source>
</evidence>
<feature type="transmembrane region" description="Helical" evidence="9">
    <location>
        <begin position="155"/>
        <end position="176"/>
    </location>
</feature>
<dbReference type="eggNOG" id="KOG0254">
    <property type="taxonomic scope" value="Eukaryota"/>
</dbReference>
<gene>
    <name evidence="11" type="ORF">CANTEDRAFT_108579</name>
</gene>
<keyword evidence="12" id="KW-1185">Reference proteome</keyword>
<keyword evidence="5 9" id="KW-1133">Transmembrane helix</keyword>
<feature type="transmembrane region" description="Helical" evidence="9">
    <location>
        <begin position="67"/>
        <end position="87"/>
    </location>
</feature>
<evidence type="ECO:0000256" key="5">
    <source>
        <dbReference type="ARBA" id="ARBA00022989"/>
    </source>
</evidence>
<dbReference type="InterPro" id="IPR003663">
    <property type="entry name" value="Sugar/inositol_transpt"/>
</dbReference>
<feature type="transmembrane region" description="Helical" evidence="9">
    <location>
        <begin position="317"/>
        <end position="334"/>
    </location>
</feature>
<evidence type="ECO:0000256" key="6">
    <source>
        <dbReference type="ARBA" id="ARBA00023136"/>
    </source>
</evidence>
<dbReference type="Gene3D" id="1.20.1250.20">
    <property type="entry name" value="MFS general substrate transporter like domains"/>
    <property type="match status" value="1"/>
</dbReference>
<dbReference type="EMBL" id="GL996527">
    <property type="protein sequence ID" value="EGV62379.1"/>
    <property type="molecule type" value="Genomic_DNA"/>
</dbReference>
<organism evidence="12">
    <name type="scientific">Candida tenuis (strain ATCC 10573 / BCRC 21748 / CBS 615 / JCM 9827 / NBRC 10315 / NRRL Y-1498 / VKM Y-70)</name>
    <name type="common">Yeast</name>
    <name type="synonym">Yamadazyma tenuis</name>
    <dbReference type="NCBI Taxonomy" id="590646"/>
    <lineage>
        <taxon>Eukaryota</taxon>
        <taxon>Fungi</taxon>
        <taxon>Dikarya</taxon>
        <taxon>Ascomycota</taxon>
        <taxon>Saccharomycotina</taxon>
        <taxon>Pichiomycetes</taxon>
        <taxon>Debaryomycetaceae</taxon>
        <taxon>Yamadazyma</taxon>
    </lineage>
</organism>
<feature type="transmembrane region" description="Helical" evidence="9">
    <location>
        <begin position="25"/>
        <end position="47"/>
    </location>
</feature>
<evidence type="ECO:0000259" key="10">
    <source>
        <dbReference type="PROSITE" id="PS50850"/>
    </source>
</evidence>
<dbReference type="SUPFAM" id="SSF103473">
    <property type="entry name" value="MFS general substrate transporter"/>
    <property type="match status" value="1"/>
</dbReference>
<feature type="transmembrane region" description="Helical" evidence="9">
    <location>
        <begin position="392"/>
        <end position="416"/>
    </location>
</feature>
<evidence type="ECO:0000256" key="7">
    <source>
        <dbReference type="RuleBase" id="RU003346"/>
    </source>
</evidence>
<feature type="transmembrane region" description="Helical" evidence="9">
    <location>
        <begin position="341"/>
        <end position="365"/>
    </location>
</feature>
<dbReference type="PRINTS" id="PR00171">
    <property type="entry name" value="SUGRTRNSPORT"/>
</dbReference>
<dbReference type="OrthoDB" id="4142200at2759"/>
<feature type="transmembrane region" description="Helical" evidence="9">
    <location>
        <begin position="428"/>
        <end position="448"/>
    </location>
</feature>
<sequence>MGYEDKLVPHALKFRRFLDKFPKFHNIYVIACISCVSALLFGFDISSMSAFIGTEQYTSMFDLSSDVQGFVTAAMSLGSFFGSLASAFISEPFGRRSSILLCSILWMAGAAIQCSCRNLGQLIAGRIISGLGVGFGTAVAPVYGSELAPRKIRGLIGGLYQLFVTLGILIMFYISYGCSKIDGRSSFRTAWGIQMIPGFVLFVGMFFLPESPRWLAKQGYWEDAEEIVALIQANGNREDPDVLIEISEIKEQILVDEHVRAFTYADLFTKKYLPRTIVGVSAQIWQQLTGMNVMMYYIVYIFEMAGIHGNANLVSSSIQYVLNTVVTIPSLYLLDKVGRRPVLLVGAAFMFAFQFGVAGILATYAETIPEAERTSPSVTLKIPDSRKNASRGVIACCYLFVCSFAPSWGVTIWLYCSEVWGDSACRQRGAALSTAGNWIFNFAIAMFTPPSFQNISWKTYCIYATFCGCMFVHTYFFFPETKGKRLEEIDQIWADKIPAWKTASWQPIVPLLSDADLAAKMKYEHKENESDLIKSDADDNSENEKKVEQA</sequence>
<dbReference type="KEGG" id="cten:18246041"/>
<evidence type="ECO:0000256" key="8">
    <source>
        <dbReference type="SAM" id="MobiDB-lite"/>
    </source>
</evidence>
<dbReference type="NCBIfam" id="TIGR00879">
    <property type="entry name" value="SP"/>
    <property type="match status" value="1"/>
</dbReference>
<feature type="transmembrane region" description="Helical" evidence="9">
    <location>
        <begin position="460"/>
        <end position="478"/>
    </location>
</feature>
<dbReference type="GO" id="GO:0005351">
    <property type="term" value="F:carbohydrate:proton symporter activity"/>
    <property type="evidence" value="ECO:0007669"/>
    <property type="project" value="TreeGrafter"/>
</dbReference>
<keyword evidence="3 7" id="KW-0813">Transport</keyword>
<evidence type="ECO:0000313" key="11">
    <source>
        <dbReference type="EMBL" id="EGV62379.1"/>
    </source>
</evidence>
<evidence type="ECO:0000256" key="3">
    <source>
        <dbReference type="ARBA" id="ARBA00022448"/>
    </source>
</evidence>